<evidence type="ECO:0000256" key="2">
    <source>
        <dbReference type="ARBA" id="ARBA00022490"/>
    </source>
</evidence>
<gene>
    <name evidence="5" type="ORF">LES8486_01599</name>
    <name evidence="6" type="ORF">LES9216_01746</name>
</gene>
<keyword evidence="2" id="KW-0963">Cytoplasm</keyword>
<dbReference type="GO" id="GO:0016491">
    <property type="term" value="F:oxidoreductase activity"/>
    <property type="evidence" value="ECO:0007669"/>
    <property type="project" value="UniProtKB-KW"/>
</dbReference>
<evidence type="ECO:0000256" key="3">
    <source>
        <dbReference type="ARBA" id="ARBA00023002"/>
    </source>
</evidence>
<dbReference type="Gene3D" id="3.40.109.10">
    <property type="entry name" value="NADH Oxidase"/>
    <property type="match status" value="1"/>
</dbReference>
<dbReference type="KEGG" id="lsu:A6B45_08340"/>
<proteinExistence type="predicted"/>
<evidence type="ECO:0000313" key="8">
    <source>
        <dbReference type="Proteomes" id="UP000239237"/>
    </source>
</evidence>
<reference evidence="5 8" key="2">
    <citation type="submission" date="2018-02" db="EMBL/GenBank/DDBJ databases">
        <authorList>
            <person name="Rodrigo-Torres L."/>
            <person name="Arahal R. D."/>
            <person name="Lucena T."/>
        </authorList>
    </citation>
    <scope>NUCLEOTIDE SEQUENCE [LARGE SCALE GENOMIC DNA]</scope>
    <source>
        <strain evidence="5 8">CECT 8486</strain>
    </source>
</reference>
<dbReference type="InterPro" id="IPR029479">
    <property type="entry name" value="Nitroreductase"/>
</dbReference>
<feature type="domain" description="Nitroreductase" evidence="4">
    <location>
        <begin position="10"/>
        <end position="179"/>
    </location>
</feature>
<evidence type="ECO:0000313" key="6">
    <source>
        <dbReference type="EMBL" id="SPE09576.1"/>
    </source>
</evidence>
<dbReference type="AlphaFoldDB" id="A0A2N9KFF8"/>
<protein>
    <submittedName>
        <fullName evidence="6">Nitroreductase family protein</fullName>
    </submittedName>
</protein>
<reference evidence="6 7" key="1">
    <citation type="submission" date="2018-02" db="EMBL/GenBank/DDBJ databases">
        <authorList>
            <person name="Cohen D.B."/>
            <person name="Kent A.D."/>
        </authorList>
    </citation>
    <scope>NUCLEOTIDE SEQUENCE [LARGE SCALE GENOMIC DNA]</scope>
    <source>
        <strain evidence="6 7">CECT 9216</strain>
    </source>
</reference>
<evidence type="ECO:0000313" key="7">
    <source>
        <dbReference type="Proteomes" id="UP000237923"/>
    </source>
</evidence>
<keyword evidence="3" id="KW-0560">Oxidoreductase</keyword>
<dbReference type="GO" id="GO:0034599">
    <property type="term" value="P:cellular response to oxidative stress"/>
    <property type="evidence" value="ECO:0007669"/>
    <property type="project" value="InterPro"/>
</dbReference>
<sequence length="201" mass="22801">MVNQDYIETIKKRRSIYSLGKNVSDNNEDIAELIQSAIKESPSSFNNQTVRAAILFGESSDKLWEIVAERLKSEVPDEESYKATRQKVDSFKAGVGTILFFTDDDIVQQYQEQLSLYAENFPIWADQANGMAQINVWQALAANEIGASLQHYNPLIDDDVHTAFDIPKSWNLRSQMPFGSIEATAGTKEYMTDDARFKIFK</sequence>
<dbReference type="FunFam" id="3.40.109.10:FF:000001">
    <property type="entry name" value="Nitroreductase family"/>
    <property type="match status" value="1"/>
</dbReference>
<dbReference type="Pfam" id="PF00881">
    <property type="entry name" value="Nitroreductase"/>
    <property type="match status" value="1"/>
</dbReference>
<dbReference type="RefSeq" id="WP_072614171.1">
    <property type="nucleotide sequence ID" value="NZ_AP017935.1"/>
</dbReference>
<dbReference type="InterPro" id="IPR033877">
    <property type="entry name" value="Frm2/Hbn1"/>
</dbReference>
<dbReference type="GeneID" id="99674803"/>
<evidence type="ECO:0000313" key="5">
    <source>
        <dbReference type="EMBL" id="SPD94149.1"/>
    </source>
</evidence>
<dbReference type="GO" id="GO:0005737">
    <property type="term" value="C:cytoplasm"/>
    <property type="evidence" value="ECO:0007669"/>
    <property type="project" value="UniProtKB-SubCell"/>
</dbReference>
<dbReference type="InterPro" id="IPR000415">
    <property type="entry name" value="Nitroreductase-like"/>
</dbReference>
<comment type="subcellular location">
    <subcellularLocation>
        <location evidence="1">Cytoplasm</location>
    </subcellularLocation>
</comment>
<dbReference type="PANTHER" id="PTHR43035:SF1">
    <property type="entry name" value="FATTY ACID REPRESSION MUTANT PROTEIN 2-RELATED"/>
    <property type="match status" value="1"/>
</dbReference>
<dbReference type="SUPFAM" id="SSF55469">
    <property type="entry name" value="FMN-dependent nitroreductase-like"/>
    <property type="match status" value="1"/>
</dbReference>
<accession>A0A2N9KFF8</accession>
<evidence type="ECO:0000256" key="1">
    <source>
        <dbReference type="ARBA" id="ARBA00004496"/>
    </source>
</evidence>
<organism evidence="6 7">
    <name type="scientific">Leuconostoc suionicum</name>
    <dbReference type="NCBI Taxonomy" id="1511761"/>
    <lineage>
        <taxon>Bacteria</taxon>
        <taxon>Bacillati</taxon>
        <taxon>Bacillota</taxon>
        <taxon>Bacilli</taxon>
        <taxon>Lactobacillales</taxon>
        <taxon>Lactobacillaceae</taxon>
        <taxon>Leuconostoc</taxon>
    </lineage>
</organism>
<keyword evidence="8" id="KW-1185">Reference proteome</keyword>
<dbReference type="CDD" id="cd02140">
    <property type="entry name" value="Frm2-like"/>
    <property type="match status" value="1"/>
</dbReference>
<dbReference type="EMBL" id="OKQR01000003">
    <property type="protein sequence ID" value="SPD94149.1"/>
    <property type="molecule type" value="Genomic_DNA"/>
</dbReference>
<name>A0A2N9KFF8_9LACO</name>
<dbReference type="Proteomes" id="UP000239237">
    <property type="component" value="Unassembled WGS sequence"/>
</dbReference>
<evidence type="ECO:0000259" key="4">
    <source>
        <dbReference type="Pfam" id="PF00881"/>
    </source>
</evidence>
<dbReference type="EMBL" id="OKQU01000003">
    <property type="protein sequence ID" value="SPE09576.1"/>
    <property type="molecule type" value="Genomic_DNA"/>
</dbReference>
<dbReference type="Proteomes" id="UP000237923">
    <property type="component" value="Unassembled WGS sequence"/>
</dbReference>
<dbReference type="PANTHER" id="PTHR43035">
    <property type="entry name" value="FATTY ACID REPRESSION MUTANT PROTEIN 2-RELATED"/>
    <property type="match status" value="1"/>
</dbReference>